<organism evidence="1 2">
    <name type="scientific">Eikenella corrodens</name>
    <dbReference type="NCBI Taxonomy" id="539"/>
    <lineage>
        <taxon>Bacteria</taxon>
        <taxon>Pseudomonadati</taxon>
        <taxon>Pseudomonadota</taxon>
        <taxon>Betaproteobacteria</taxon>
        <taxon>Neisseriales</taxon>
        <taxon>Neisseriaceae</taxon>
        <taxon>Eikenella</taxon>
    </lineage>
</organism>
<accession>A0A1A9RLX2</accession>
<comment type="caution">
    <text evidence="1">The sequence shown here is derived from an EMBL/GenBank/DDBJ whole genome shotgun (WGS) entry which is preliminary data.</text>
</comment>
<dbReference type="OrthoDB" id="9181812at2"/>
<reference evidence="2" key="1">
    <citation type="submission" date="2016-05" db="EMBL/GenBank/DDBJ databases">
        <title>Draft genome of Corynebacterium afermentans subsp. afermentans LCDC 88199T.</title>
        <authorList>
            <person name="Bernier A.-M."/>
            <person name="Bernard K."/>
        </authorList>
    </citation>
    <scope>NUCLEOTIDE SEQUENCE [LARGE SCALE GENOMIC DNA]</scope>
    <source>
        <strain evidence="2">NML04-0072</strain>
    </source>
</reference>
<dbReference type="Proteomes" id="UP000077589">
    <property type="component" value="Unassembled WGS sequence"/>
</dbReference>
<evidence type="ECO:0000313" key="1">
    <source>
        <dbReference type="EMBL" id="OAM19814.1"/>
    </source>
</evidence>
<gene>
    <name evidence="1" type="ORF">A7P90_04940</name>
</gene>
<dbReference type="EMBL" id="LXSG01000028">
    <property type="protein sequence ID" value="OAM19814.1"/>
    <property type="molecule type" value="Genomic_DNA"/>
</dbReference>
<proteinExistence type="predicted"/>
<dbReference type="AlphaFoldDB" id="A0A1A9RLX2"/>
<dbReference type="RefSeq" id="WP_064087648.1">
    <property type="nucleotide sequence ID" value="NZ_LXSG01000028.1"/>
</dbReference>
<sequence>MSPYTRGFELVRKHPGTSGQIALAKCILSLYDPCHAFSAGEVLWSLDREYTDTVLAMLAEYAERGETEELRQAGRWVYQNFPGLVELSDAMRQARTELALRKEAGYYA</sequence>
<protein>
    <submittedName>
        <fullName evidence="1">Uncharacterized protein</fullName>
    </submittedName>
</protein>
<evidence type="ECO:0000313" key="2">
    <source>
        <dbReference type="Proteomes" id="UP000077589"/>
    </source>
</evidence>
<name>A0A1A9RLX2_EIKCO</name>